<evidence type="ECO:0000313" key="4">
    <source>
        <dbReference type="Proteomes" id="UP001321498"/>
    </source>
</evidence>
<dbReference type="RefSeq" id="WP_286277401.1">
    <property type="nucleotide sequence ID" value="NZ_AP027731.1"/>
</dbReference>
<reference evidence="4" key="1">
    <citation type="journal article" date="2019" name="Int. J. Syst. Evol. Microbiol.">
        <title>The Global Catalogue of Microorganisms (GCM) 10K type strain sequencing project: providing services to taxonomists for standard genome sequencing and annotation.</title>
        <authorList>
            <consortium name="The Broad Institute Genomics Platform"/>
            <consortium name="The Broad Institute Genome Sequencing Center for Infectious Disease"/>
            <person name="Wu L."/>
            <person name="Ma J."/>
        </authorList>
    </citation>
    <scope>NUCLEOTIDE SEQUENCE [LARGE SCALE GENOMIC DNA]</scope>
    <source>
        <strain evidence="4">NBRC 108725</strain>
    </source>
</reference>
<gene>
    <name evidence="3" type="ORF">GCM10025866_34020</name>
</gene>
<dbReference type="Proteomes" id="UP001321498">
    <property type="component" value="Chromosome"/>
</dbReference>
<dbReference type="EMBL" id="AP027731">
    <property type="protein sequence ID" value="BDZ47493.1"/>
    <property type="molecule type" value="Genomic_DNA"/>
</dbReference>
<proteinExistence type="predicted"/>
<sequence>MSTNPEGSPRAGGIAAAVVGVLVVAVSAATLFFATSLAPSGDAQPAGEGVAPGEPTPGDTSGGAAGGNGIDLAPPEKVNGCGGPLAELAPVESGLVATPHFPGAAPADGGEVAGTVTLTNTGTARAVGWTGARPAVTVSENGTTVWHSNGPVIQLALEIDLDPGESMELPATLRTVRCDSVDEESEAFREGLPPLTAGTYGISAIVPFTPDGGGAVQYAGGPLTSITLQ</sequence>
<evidence type="ECO:0000256" key="1">
    <source>
        <dbReference type="SAM" id="MobiDB-lite"/>
    </source>
</evidence>
<feature type="compositionally biased region" description="Gly residues" evidence="1">
    <location>
        <begin position="60"/>
        <end position="69"/>
    </location>
</feature>
<name>A0ABN6XTM4_9MICO</name>
<protein>
    <submittedName>
        <fullName evidence="3">Uncharacterized protein</fullName>
    </submittedName>
</protein>
<keyword evidence="2" id="KW-0812">Transmembrane</keyword>
<evidence type="ECO:0000313" key="3">
    <source>
        <dbReference type="EMBL" id="BDZ47493.1"/>
    </source>
</evidence>
<evidence type="ECO:0000256" key="2">
    <source>
        <dbReference type="SAM" id="Phobius"/>
    </source>
</evidence>
<keyword evidence="2" id="KW-0472">Membrane</keyword>
<organism evidence="3 4">
    <name type="scientific">Naasia aerilata</name>
    <dbReference type="NCBI Taxonomy" id="1162966"/>
    <lineage>
        <taxon>Bacteria</taxon>
        <taxon>Bacillati</taxon>
        <taxon>Actinomycetota</taxon>
        <taxon>Actinomycetes</taxon>
        <taxon>Micrococcales</taxon>
        <taxon>Microbacteriaceae</taxon>
        <taxon>Naasia</taxon>
    </lineage>
</organism>
<keyword evidence="2" id="KW-1133">Transmembrane helix</keyword>
<feature type="region of interest" description="Disordered" evidence="1">
    <location>
        <begin position="39"/>
        <end position="75"/>
    </location>
</feature>
<feature type="transmembrane region" description="Helical" evidence="2">
    <location>
        <begin position="12"/>
        <end position="34"/>
    </location>
</feature>
<keyword evidence="4" id="KW-1185">Reference proteome</keyword>
<accession>A0ABN6XTM4</accession>